<proteinExistence type="predicted"/>
<keyword evidence="1" id="KW-1133">Transmembrane helix</keyword>
<evidence type="ECO:0000256" key="1">
    <source>
        <dbReference type="SAM" id="Phobius"/>
    </source>
</evidence>
<dbReference type="AlphaFoldDB" id="A0A1R0KX07"/>
<comment type="caution">
    <text evidence="2">The sequence shown here is derived from an EMBL/GenBank/DDBJ whole genome shotgun (WGS) entry which is preliminary data.</text>
</comment>
<protein>
    <submittedName>
        <fullName evidence="2">Uncharacterized protein</fullName>
    </submittedName>
</protein>
<evidence type="ECO:0000313" key="3">
    <source>
        <dbReference type="Proteomes" id="UP000187486"/>
    </source>
</evidence>
<organism evidence="2 3">
    <name type="scientific">Amycolatopsis coloradensis</name>
    <dbReference type="NCBI Taxonomy" id="76021"/>
    <lineage>
        <taxon>Bacteria</taxon>
        <taxon>Bacillati</taxon>
        <taxon>Actinomycetota</taxon>
        <taxon>Actinomycetes</taxon>
        <taxon>Pseudonocardiales</taxon>
        <taxon>Pseudonocardiaceae</taxon>
        <taxon>Amycolatopsis</taxon>
    </lineage>
</organism>
<accession>A0A1R0KX07</accession>
<feature type="transmembrane region" description="Helical" evidence="1">
    <location>
        <begin position="24"/>
        <end position="44"/>
    </location>
</feature>
<sequence>MGQPDAFGPPPGVQPAAPKRSKFAWLKFALPIVIVVLVAGGYAVNYFTGTDGAKVGDCLAVTEFTSKADPKQADCGTAEANVKVAAKVGDNESCPEGAYDEYSQSGRISYKLCLMVNVKQGDCLANFGAGTAGYKKVPCSDPAKEVEFVKIVDGQADKAACEGTEATKAISYSTPPTTMCVIEGDK</sequence>
<dbReference type="Proteomes" id="UP000187486">
    <property type="component" value="Unassembled WGS sequence"/>
</dbReference>
<dbReference type="STRING" id="76021.BS329_12245"/>
<evidence type="ECO:0000313" key="2">
    <source>
        <dbReference type="EMBL" id="OLZ53538.1"/>
    </source>
</evidence>
<dbReference type="EMBL" id="MQUQ01000005">
    <property type="protein sequence ID" value="OLZ53538.1"/>
    <property type="molecule type" value="Genomic_DNA"/>
</dbReference>
<reference evidence="2 3" key="1">
    <citation type="submission" date="2016-01" db="EMBL/GenBank/DDBJ databases">
        <title>Amycolatopsis coloradensis genome sequencing and assembly.</title>
        <authorList>
            <person name="Mayilraj S."/>
        </authorList>
    </citation>
    <scope>NUCLEOTIDE SEQUENCE [LARGE SCALE GENOMIC DNA]</scope>
    <source>
        <strain evidence="2 3">DSM 44225</strain>
    </source>
</reference>
<keyword evidence="1" id="KW-0812">Transmembrane</keyword>
<keyword evidence="1" id="KW-0472">Membrane</keyword>
<keyword evidence="3" id="KW-1185">Reference proteome</keyword>
<gene>
    <name evidence="2" type="ORF">BS329_12245</name>
</gene>
<name>A0A1R0KX07_9PSEU</name>